<feature type="region of interest" description="Disordered" evidence="1">
    <location>
        <begin position="1"/>
        <end position="30"/>
    </location>
</feature>
<keyword evidence="4" id="KW-1185">Reference proteome</keyword>
<proteinExistence type="predicted"/>
<dbReference type="InParanoid" id="A0A448YSE2"/>
<dbReference type="OrthoDB" id="273345at2759"/>
<evidence type="ECO:0000256" key="1">
    <source>
        <dbReference type="SAM" id="MobiDB-lite"/>
    </source>
</evidence>
<dbReference type="Pfam" id="PF10354">
    <property type="entry name" value="BMT5-like"/>
    <property type="match status" value="1"/>
</dbReference>
<dbReference type="PANTHER" id="PTHR11538">
    <property type="entry name" value="PHENYLALANYL-TRNA SYNTHETASE"/>
    <property type="match status" value="1"/>
</dbReference>
<feature type="domain" description="25S rRNA (uridine-N(3))-methyltransferase BMT5-like" evidence="2">
    <location>
        <begin position="56"/>
        <end position="260"/>
    </location>
</feature>
<evidence type="ECO:0000313" key="4">
    <source>
        <dbReference type="Proteomes" id="UP000290900"/>
    </source>
</evidence>
<dbReference type="EMBL" id="CAACVR010000056">
    <property type="protein sequence ID" value="VEU23810.1"/>
    <property type="molecule type" value="Genomic_DNA"/>
</dbReference>
<dbReference type="PANTHER" id="PTHR11538:SF26">
    <property type="entry name" value="FERREDOXIN-FOLD ANTICODON-BINDING DOMAIN-CONTAINING PROTEIN 1"/>
    <property type="match status" value="1"/>
</dbReference>
<accession>A0A448YSE2</accession>
<dbReference type="Proteomes" id="UP000290900">
    <property type="component" value="Unassembled WGS sequence"/>
</dbReference>
<gene>
    <name evidence="3" type="ORF">BRENAR_LOCUS4539</name>
</gene>
<dbReference type="AlphaFoldDB" id="A0A448YSE2"/>
<feature type="compositionally biased region" description="Basic residues" evidence="1">
    <location>
        <begin position="1"/>
        <end position="16"/>
    </location>
</feature>
<dbReference type="STRING" id="13370.A0A448YSE2"/>
<dbReference type="GO" id="GO:0070042">
    <property type="term" value="F:rRNA (uridine-N3-)-methyltransferase activity"/>
    <property type="evidence" value="ECO:0007669"/>
    <property type="project" value="InterPro"/>
</dbReference>
<dbReference type="GO" id="GO:0070475">
    <property type="term" value="P:rRNA base methylation"/>
    <property type="evidence" value="ECO:0007669"/>
    <property type="project" value="InterPro"/>
</dbReference>
<name>A0A448YSE2_BRENA</name>
<sequence length="305" mass="35235">MAKKGRLARKKWRRQHQKEEQSKKRRKIESHRVRADETAISVRGPFIPFAKDEKVLLVGEGDFSFALSIISEGYIEPTNLIATSFDTLEQLEEKYPLVAKANVSALRNLKVGKILHGIDATKLNQTLKLSENPKKVNKNRTSLGGFKINLVMFNFPHVGRGIKDQDRNIKANQELLVAFYESCKEFFDLLAKNRQQEQTAENGGKLRNDGDIDKIAVTVFEGEPYESWHVKDLAKSTINYKVRRSGKFDWKAYEGYHHRKTVGMQDTTKAAYERKARIYLFEKFRKAITRKRKYETDDESSDDAD</sequence>
<protein>
    <submittedName>
        <fullName evidence="3">DEKNAAC104937</fullName>
    </submittedName>
</protein>
<reference evidence="3 4" key="1">
    <citation type="submission" date="2018-12" db="EMBL/GenBank/DDBJ databases">
        <authorList>
            <person name="Tiukova I."/>
            <person name="Dainat J."/>
        </authorList>
    </citation>
    <scope>NUCLEOTIDE SEQUENCE [LARGE SCALE GENOMIC DNA]</scope>
</reference>
<evidence type="ECO:0000259" key="2">
    <source>
        <dbReference type="Pfam" id="PF10354"/>
    </source>
</evidence>
<evidence type="ECO:0000313" key="3">
    <source>
        <dbReference type="EMBL" id="VEU23810.1"/>
    </source>
</evidence>
<dbReference type="FunCoup" id="A0A448YSE2">
    <property type="interactions" value="233"/>
</dbReference>
<dbReference type="InterPro" id="IPR019446">
    <property type="entry name" value="BMT5-like"/>
</dbReference>
<dbReference type="GO" id="GO:0005737">
    <property type="term" value="C:cytoplasm"/>
    <property type="evidence" value="ECO:0007669"/>
    <property type="project" value="TreeGrafter"/>
</dbReference>
<organism evidence="3 4">
    <name type="scientific">Brettanomyces naardenensis</name>
    <name type="common">Yeast</name>
    <dbReference type="NCBI Taxonomy" id="13370"/>
    <lineage>
        <taxon>Eukaryota</taxon>
        <taxon>Fungi</taxon>
        <taxon>Dikarya</taxon>
        <taxon>Ascomycota</taxon>
        <taxon>Saccharomycotina</taxon>
        <taxon>Pichiomycetes</taxon>
        <taxon>Pichiales</taxon>
        <taxon>Pichiaceae</taxon>
        <taxon>Brettanomyces</taxon>
    </lineage>
</organism>